<keyword evidence="2" id="KW-0238">DNA-binding</keyword>
<dbReference type="Pfam" id="PF17293">
    <property type="entry name" value="Arm-DNA-bind_5"/>
    <property type="match status" value="1"/>
</dbReference>
<dbReference type="EMBL" id="CP157485">
    <property type="protein sequence ID" value="XBO48035.1"/>
    <property type="molecule type" value="Genomic_DNA"/>
</dbReference>
<evidence type="ECO:0000256" key="3">
    <source>
        <dbReference type="ARBA" id="ARBA00023172"/>
    </source>
</evidence>
<dbReference type="Gene3D" id="1.10.150.130">
    <property type="match status" value="1"/>
</dbReference>
<sequence length="417" mass="48151">MGAVKLVVWSRPNKDGQYPIAVKISKNGQTPSYIFTEHALSERSLWDSKAQQVTKAHPNYKRLNNLLLKKLTEATDTTLEMEANKTDSSTRAIKKKIKPLDAGTFNDIAQAYLKDELALGHYNVYNADKPRIDRFTDFTGNKNIPFSEITVALLEKYQRYLKTCKNKNYKKADEPKFISERTVVNHLLLMRTLYNRAIKAGAADVKHYPFGEEGKISIKFPKSSKIGLIDTEILELETLNLSDDPILSHARNIWLTAYYFAGMRITDVLLLKWSDIQNDRLFYTMSKNNEPCSLKIPQKIYPILDQYKNDDQKNDLIFPELKFIDSLNNLFKLQKRIAHAVNYQNTKMKRIFAILKINKKASTHVTRHSFAQRAEELGIHPRVVQELYRHESIQTTMIYQSNFSNKKVDQALDLVIG</sequence>
<dbReference type="RefSeq" id="WP_406825424.1">
    <property type="nucleotide sequence ID" value="NZ_CP157485.1"/>
</dbReference>
<evidence type="ECO:0000313" key="5">
    <source>
        <dbReference type="EMBL" id="XBO48035.1"/>
    </source>
</evidence>
<accession>A0AAU7K6K8</accession>
<protein>
    <submittedName>
        <fullName evidence="5">Site-specific integrase</fullName>
    </submittedName>
</protein>
<organism evidence="5">
    <name type="scientific">Pedobacter sp. KACC 23697</name>
    <dbReference type="NCBI Taxonomy" id="3149230"/>
    <lineage>
        <taxon>Bacteria</taxon>
        <taxon>Pseudomonadati</taxon>
        <taxon>Bacteroidota</taxon>
        <taxon>Sphingobacteriia</taxon>
        <taxon>Sphingobacteriales</taxon>
        <taxon>Sphingobacteriaceae</taxon>
        <taxon>Pedobacter</taxon>
    </lineage>
</organism>
<dbReference type="AlphaFoldDB" id="A0AAU7K6K8"/>
<dbReference type="InterPro" id="IPR011010">
    <property type="entry name" value="DNA_brk_join_enz"/>
</dbReference>
<keyword evidence="3" id="KW-0233">DNA recombination</keyword>
<dbReference type="Pfam" id="PF13102">
    <property type="entry name" value="Phage_int_SAM_5"/>
    <property type="match status" value="1"/>
</dbReference>
<dbReference type="InterPro" id="IPR013762">
    <property type="entry name" value="Integrase-like_cat_sf"/>
</dbReference>
<reference evidence="5" key="1">
    <citation type="submission" date="2024-05" db="EMBL/GenBank/DDBJ databases">
        <authorList>
            <person name="Kim S."/>
            <person name="Heo J."/>
            <person name="Choi H."/>
            <person name="Choi Y."/>
            <person name="Kwon S.-W."/>
            <person name="Kim Y."/>
        </authorList>
    </citation>
    <scope>NUCLEOTIDE SEQUENCE</scope>
    <source>
        <strain evidence="5">KACC 23697</strain>
    </source>
</reference>
<evidence type="ECO:0000256" key="2">
    <source>
        <dbReference type="ARBA" id="ARBA00023125"/>
    </source>
</evidence>
<dbReference type="GO" id="GO:0006310">
    <property type="term" value="P:DNA recombination"/>
    <property type="evidence" value="ECO:0007669"/>
    <property type="project" value="UniProtKB-KW"/>
</dbReference>
<dbReference type="PROSITE" id="PS51898">
    <property type="entry name" value="TYR_RECOMBINASE"/>
    <property type="match status" value="1"/>
</dbReference>
<dbReference type="InterPro" id="IPR010998">
    <property type="entry name" value="Integrase_recombinase_N"/>
</dbReference>
<dbReference type="SUPFAM" id="SSF56349">
    <property type="entry name" value="DNA breaking-rejoining enzymes"/>
    <property type="match status" value="1"/>
</dbReference>
<dbReference type="InterPro" id="IPR050090">
    <property type="entry name" value="Tyrosine_recombinase_XerCD"/>
</dbReference>
<proteinExistence type="inferred from homology"/>
<dbReference type="GO" id="GO:0015074">
    <property type="term" value="P:DNA integration"/>
    <property type="evidence" value="ECO:0007669"/>
    <property type="project" value="InterPro"/>
</dbReference>
<name>A0AAU7K6K8_9SPHI</name>
<comment type="similarity">
    <text evidence="1">Belongs to the 'phage' integrase family.</text>
</comment>
<dbReference type="GO" id="GO:0003677">
    <property type="term" value="F:DNA binding"/>
    <property type="evidence" value="ECO:0007669"/>
    <property type="project" value="UniProtKB-KW"/>
</dbReference>
<dbReference type="InterPro" id="IPR002104">
    <property type="entry name" value="Integrase_catalytic"/>
</dbReference>
<evidence type="ECO:0000259" key="4">
    <source>
        <dbReference type="PROSITE" id="PS51898"/>
    </source>
</evidence>
<dbReference type="InterPro" id="IPR025269">
    <property type="entry name" value="SAM-like_dom"/>
</dbReference>
<feature type="domain" description="Tyr recombinase" evidence="4">
    <location>
        <begin position="222"/>
        <end position="413"/>
    </location>
</feature>
<dbReference type="InterPro" id="IPR035386">
    <property type="entry name" value="Arm-DNA-bind_5"/>
</dbReference>
<gene>
    <name evidence="5" type="ORF">ABEG20_00280</name>
</gene>
<dbReference type="PANTHER" id="PTHR30349">
    <property type="entry name" value="PHAGE INTEGRASE-RELATED"/>
    <property type="match status" value="1"/>
</dbReference>
<dbReference type="PANTHER" id="PTHR30349:SF64">
    <property type="entry name" value="PROPHAGE INTEGRASE INTD-RELATED"/>
    <property type="match status" value="1"/>
</dbReference>
<dbReference type="Pfam" id="PF00589">
    <property type="entry name" value="Phage_integrase"/>
    <property type="match status" value="1"/>
</dbReference>
<dbReference type="Gene3D" id="1.10.443.10">
    <property type="entry name" value="Intergrase catalytic core"/>
    <property type="match status" value="1"/>
</dbReference>
<evidence type="ECO:0000256" key="1">
    <source>
        <dbReference type="ARBA" id="ARBA00008857"/>
    </source>
</evidence>